<accession>A0AA38F0L1</accession>
<keyword evidence="3" id="KW-1185">Reference proteome</keyword>
<evidence type="ECO:0000313" key="2">
    <source>
        <dbReference type="EMBL" id="KAH9288924.1"/>
    </source>
</evidence>
<protein>
    <submittedName>
        <fullName evidence="2">Uncharacterized protein</fullName>
    </submittedName>
</protein>
<dbReference type="EMBL" id="JAHRHJ020003813">
    <property type="protein sequence ID" value="KAH9288924.1"/>
    <property type="molecule type" value="Genomic_DNA"/>
</dbReference>
<sequence>IHSGLRGEGPEGEEGTEVEEGVATVEMEKCVKTLGGDIEKKPTLQCSQG</sequence>
<comment type="caution">
    <text evidence="2">The sequence shown here is derived from an EMBL/GenBank/DDBJ whole genome shotgun (WGS) entry which is preliminary data.</text>
</comment>
<evidence type="ECO:0000256" key="1">
    <source>
        <dbReference type="SAM" id="MobiDB-lite"/>
    </source>
</evidence>
<organism evidence="2 3">
    <name type="scientific">Taxus chinensis</name>
    <name type="common">Chinese yew</name>
    <name type="synonym">Taxus wallichiana var. chinensis</name>
    <dbReference type="NCBI Taxonomy" id="29808"/>
    <lineage>
        <taxon>Eukaryota</taxon>
        <taxon>Viridiplantae</taxon>
        <taxon>Streptophyta</taxon>
        <taxon>Embryophyta</taxon>
        <taxon>Tracheophyta</taxon>
        <taxon>Spermatophyta</taxon>
        <taxon>Pinopsida</taxon>
        <taxon>Pinidae</taxon>
        <taxon>Conifers II</taxon>
        <taxon>Cupressales</taxon>
        <taxon>Taxaceae</taxon>
        <taxon>Taxus</taxon>
    </lineage>
</organism>
<feature type="region of interest" description="Disordered" evidence="1">
    <location>
        <begin position="1"/>
        <end position="21"/>
    </location>
</feature>
<reference evidence="2 3" key="1">
    <citation type="journal article" date="2021" name="Nat. Plants">
        <title>The Taxus genome provides insights into paclitaxel biosynthesis.</title>
        <authorList>
            <person name="Xiong X."/>
            <person name="Gou J."/>
            <person name="Liao Q."/>
            <person name="Li Y."/>
            <person name="Zhou Q."/>
            <person name="Bi G."/>
            <person name="Li C."/>
            <person name="Du R."/>
            <person name="Wang X."/>
            <person name="Sun T."/>
            <person name="Guo L."/>
            <person name="Liang H."/>
            <person name="Lu P."/>
            <person name="Wu Y."/>
            <person name="Zhang Z."/>
            <person name="Ro D.K."/>
            <person name="Shang Y."/>
            <person name="Huang S."/>
            <person name="Yan J."/>
        </authorList>
    </citation>
    <scope>NUCLEOTIDE SEQUENCE [LARGE SCALE GENOMIC DNA]</scope>
    <source>
        <strain evidence="2">Ta-2019</strain>
    </source>
</reference>
<dbReference type="AlphaFoldDB" id="A0AA38F0L1"/>
<feature type="non-terminal residue" evidence="2">
    <location>
        <position position="1"/>
    </location>
</feature>
<name>A0AA38F0L1_TAXCH</name>
<gene>
    <name evidence="2" type="ORF">KI387_033041</name>
</gene>
<proteinExistence type="predicted"/>
<dbReference type="Proteomes" id="UP000824469">
    <property type="component" value="Unassembled WGS sequence"/>
</dbReference>
<evidence type="ECO:0000313" key="3">
    <source>
        <dbReference type="Proteomes" id="UP000824469"/>
    </source>
</evidence>
<feature type="compositionally biased region" description="Acidic residues" evidence="1">
    <location>
        <begin position="10"/>
        <end position="20"/>
    </location>
</feature>